<dbReference type="Proteomes" id="UP000693942">
    <property type="component" value="Unassembled WGS sequence"/>
</dbReference>
<sequence length="67" mass="7762">MPSSIISSTRCGDSDRLTTRQESKRRLQEWLLDEGLDFQGRLIIGPAPWHSPMAQLQTIRNQLRQKL</sequence>
<evidence type="ECO:0000313" key="2">
    <source>
        <dbReference type="EMBL" id="KAG7434775.1"/>
    </source>
</evidence>
<dbReference type="EMBL" id="JAELUR010000003">
    <property type="protein sequence ID" value="KAG7434775.1"/>
    <property type="molecule type" value="Genomic_DNA"/>
</dbReference>
<feature type="compositionally biased region" description="Polar residues" evidence="1">
    <location>
        <begin position="1"/>
        <end position="11"/>
    </location>
</feature>
<proteinExistence type="predicted"/>
<reference evidence="2" key="1">
    <citation type="submission" date="2021-04" db="EMBL/GenBank/DDBJ databases">
        <title>First draft genome resource for Brassicaceae pathogens Fusarium oxysporum f. sp. raphani and Fusarium oxysporum f. sp. rapae.</title>
        <authorList>
            <person name="Asai S."/>
        </authorList>
    </citation>
    <scope>NUCLEOTIDE SEQUENCE</scope>
    <source>
        <strain evidence="2">Tf1262</strain>
    </source>
</reference>
<accession>A0A8J5Q777</accession>
<name>A0A8J5Q777_FUSOX</name>
<dbReference type="AlphaFoldDB" id="A0A8J5Q777"/>
<evidence type="ECO:0000256" key="1">
    <source>
        <dbReference type="SAM" id="MobiDB-lite"/>
    </source>
</evidence>
<organism evidence="2 3">
    <name type="scientific">Fusarium oxysporum f. sp. raphani</name>
    <dbReference type="NCBI Taxonomy" id="96318"/>
    <lineage>
        <taxon>Eukaryota</taxon>
        <taxon>Fungi</taxon>
        <taxon>Dikarya</taxon>
        <taxon>Ascomycota</taxon>
        <taxon>Pezizomycotina</taxon>
        <taxon>Sordariomycetes</taxon>
        <taxon>Hypocreomycetidae</taxon>
        <taxon>Hypocreales</taxon>
        <taxon>Nectriaceae</taxon>
        <taxon>Fusarium</taxon>
        <taxon>Fusarium oxysporum species complex</taxon>
    </lineage>
</organism>
<evidence type="ECO:0000313" key="3">
    <source>
        <dbReference type="Proteomes" id="UP000693942"/>
    </source>
</evidence>
<gene>
    <name evidence="2" type="ORF">Forpi1262_v005293</name>
</gene>
<protein>
    <submittedName>
        <fullName evidence="2">Uncharacterized protein</fullName>
    </submittedName>
</protein>
<feature type="region of interest" description="Disordered" evidence="1">
    <location>
        <begin position="1"/>
        <end position="20"/>
    </location>
</feature>
<comment type="caution">
    <text evidence="2">The sequence shown here is derived from an EMBL/GenBank/DDBJ whole genome shotgun (WGS) entry which is preliminary data.</text>
</comment>